<evidence type="ECO:0000313" key="3">
    <source>
        <dbReference type="EMBL" id="QDA61197.1"/>
    </source>
</evidence>
<organism evidence="3 4">
    <name type="scientific">Hymenobacter jejuensis</name>
    <dbReference type="NCBI Taxonomy" id="2502781"/>
    <lineage>
        <taxon>Bacteria</taxon>
        <taxon>Pseudomonadati</taxon>
        <taxon>Bacteroidota</taxon>
        <taxon>Cytophagia</taxon>
        <taxon>Cytophagales</taxon>
        <taxon>Hymenobacteraceae</taxon>
        <taxon>Hymenobacter</taxon>
    </lineage>
</organism>
<name>A0A5B8A222_9BACT</name>
<protein>
    <submittedName>
        <fullName evidence="3">Glycosyltransferase</fullName>
    </submittedName>
</protein>
<dbReference type="Pfam" id="PF13579">
    <property type="entry name" value="Glyco_trans_4_4"/>
    <property type="match status" value="1"/>
</dbReference>
<proteinExistence type="predicted"/>
<feature type="region of interest" description="Disordered" evidence="1">
    <location>
        <begin position="124"/>
        <end position="161"/>
    </location>
</feature>
<dbReference type="SUPFAM" id="SSF53756">
    <property type="entry name" value="UDP-Glycosyltransferase/glycogen phosphorylase"/>
    <property type="match status" value="1"/>
</dbReference>
<dbReference type="EMBL" id="CP040896">
    <property type="protein sequence ID" value="QDA61197.1"/>
    <property type="molecule type" value="Genomic_DNA"/>
</dbReference>
<evidence type="ECO:0000256" key="1">
    <source>
        <dbReference type="SAM" id="MobiDB-lite"/>
    </source>
</evidence>
<sequence length="325" mass="34619">MEMPSLKVLLLGWDDTPKTQDRSHLATLPLAQALAAQTDLSLVLPHLPASGYSLPNGRVIGLGDLSMAELEALQLFPVRDTAGAWQSPSAPYVGSSASGSEDLAQASEASSVALLDLQNSDEFAQPAEPDAGEANDLSQPEDNITPDVIPNETDIPPATDTVASPLTSILTVAEHASAEEAVAILRSDLSEGDGLNFKVIQYARFATRLATNQSFGVIYAADWQSWLAALEIRQLTGRPLVLHVQSLALDRDSHDDRGWVLALERLALRRADVVLAATEEISQRLQNSYAVPAQRISVQPANISAENLGGVVQGILQRASAHNGI</sequence>
<keyword evidence="3" id="KW-0808">Transferase</keyword>
<dbReference type="AlphaFoldDB" id="A0A5B8A222"/>
<gene>
    <name evidence="3" type="ORF">FHG12_14285</name>
</gene>
<dbReference type="InterPro" id="IPR028098">
    <property type="entry name" value="Glyco_trans_4-like_N"/>
</dbReference>
<dbReference type="KEGG" id="hyj:FHG12_14285"/>
<accession>A0A5B8A222</accession>
<dbReference type="OrthoDB" id="9810929at2"/>
<feature type="domain" description="Glycosyltransferase subfamily 4-like N-terminal" evidence="2">
    <location>
        <begin position="178"/>
        <end position="300"/>
    </location>
</feature>
<dbReference type="Proteomes" id="UP000305398">
    <property type="component" value="Chromosome"/>
</dbReference>
<reference evidence="3 4" key="1">
    <citation type="submission" date="2019-06" db="EMBL/GenBank/DDBJ databases">
        <authorList>
            <person name="Srinivasan S."/>
        </authorList>
    </citation>
    <scope>NUCLEOTIDE SEQUENCE [LARGE SCALE GENOMIC DNA]</scope>
    <source>
        <strain evidence="3 4">17J68-5</strain>
    </source>
</reference>
<keyword evidence="4" id="KW-1185">Reference proteome</keyword>
<evidence type="ECO:0000313" key="4">
    <source>
        <dbReference type="Proteomes" id="UP000305398"/>
    </source>
</evidence>
<evidence type="ECO:0000259" key="2">
    <source>
        <dbReference type="Pfam" id="PF13579"/>
    </source>
</evidence>
<dbReference type="Gene3D" id="3.40.50.2000">
    <property type="entry name" value="Glycogen Phosphorylase B"/>
    <property type="match status" value="1"/>
</dbReference>
<dbReference type="GO" id="GO:0016757">
    <property type="term" value="F:glycosyltransferase activity"/>
    <property type="evidence" value="ECO:0007669"/>
    <property type="project" value="UniProtKB-ARBA"/>
</dbReference>